<protein>
    <recommendedName>
        <fullName evidence="6">DUF3533 domain-containing protein</fullName>
    </recommendedName>
</protein>
<evidence type="ECO:0000256" key="5">
    <source>
        <dbReference type="SAM" id="Phobius"/>
    </source>
</evidence>
<feature type="region of interest" description="Disordered" evidence="4">
    <location>
        <begin position="437"/>
        <end position="480"/>
    </location>
</feature>
<dbReference type="PANTHER" id="PTHR34814:SF1">
    <property type="entry name" value="NITROSOGUANIDINE RESISTANCE PROTEIN SNG1"/>
    <property type="match status" value="1"/>
</dbReference>
<dbReference type="GO" id="GO:0016020">
    <property type="term" value="C:membrane"/>
    <property type="evidence" value="ECO:0007669"/>
    <property type="project" value="TreeGrafter"/>
</dbReference>
<dbReference type="InterPro" id="IPR022703">
    <property type="entry name" value="DUF3533"/>
</dbReference>
<dbReference type="EMBL" id="KN831807">
    <property type="protein sequence ID" value="KIM36235.1"/>
    <property type="molecule type" value="Genomic_DNA"/>
</dbReference>
<feature type="region of interest" description="Disordered" evidence="4">
    <location>
        <begin position="1"/>
        <end position="21"/>
    </location>
</feature>
<dbReference type="GO" id="GO:1990904">
    <property type="term" value="C:ribonucleoprotein complex"/>
    <property type="evidence" value="ECO:0007669"/>
    <property type="project" value="UniProtKB-KW"/>
</dbReference>
<reference evidence="7 8" key="1">
    <citation type="submission" date="2014-04" db="EMBL/GenBank/DDBJ databases">
        <authorList>
            <consortium name="DOE Joint Genome Institute"/>
            <person name="Kuo A."/>
            <person name="Gay G."/>
            <person name="Dore J."/>
            <person name="Kohler A."/>
            <person name="Nagy L.G."/>
            <person name="Floudas D."/>
            <person name="Copeland A."/>
            <person name="Barry K.W."/>
            <person name="Cichocki N."/>
            <person name="Veneault-Fourrey C."/>
            <person name="LaButti K."/>
            <person name="Lindquist E.A."/>
            <person name="Lipzen A."/>
            <person name="Lundell T."/>
            <person name="Morin E."/>
            <person name="Murat C."/>
            <person name="Sun H."/>
            <person name="Tunlid A."/>
            <person name="Henrissat B."/>
            <person name="Grigoriev I.V."/>
            <person name="Hibbett D.S."/>
            <person name="Martin F."/>
            <person name="Nordberg H.P."/>
            <person name="Cantor M.N."/>
            <person name="Hua S.X."/>
        </authorList>
    </citation>
    <scope>NUCLEOTIDE SEQUENCE [LARGE SCALE GENOMIC DNA]</scope>
    <source>
        <strain evidence="8">h7</strain>
    </source>
</reference>
<feature type="transmembrane region" description="Helical" evidence="5">
    <location>
        <begin position="272"/>
        <end position="297"/>
    </location>
</feature>
<gene>
    <name evidence="7" type="ORF">M413DRAFT_31832</name>
</gene>
<feature type="compositionally biased region" description="Low complexity" evidence="4">
    <location>
        <begin position="441"/>
        <end position="455"/>
    </location>
</feature>
<dbReference type="FunFam" id="1.10.10.1410:FF:000001">
    <property type="entry name" value="60S acidic ribosomal protein P1"/>
    <property type="match status" value="1"/>
</dbReference>
<dbReference type="CDD" id="cd05831">
    <property type="entry name" value="Ribosomal_P1"/>
    <property type="match status" value="1"/>
</dbReference>
<keyword evidence="3" id="KW-0687">Ribonucleoprotein</keyword>
<dbReference type="Pfam" id="PF12051">
    <property type="entry name" value="DUF3533"/>
    <property type="match status" value="1"/>
</dbReference>
<dbReference type="InterPro" id="IPR038716">
    <property type="entry name" value="P1/P2_N_sf"/>
</dbReference>
<evidence type="ECO:0000313" key="8">
    <source>
        <dbReference type="Proteomes" id="UP000053424"/>
    </source>
</evidence>
<dbReference type="Gene3D" id="1.10.10.1410">
    <property type="match status" value="1"/>
</dbReference>
<organism evidence="7 8">
    <name type="scientific">Hebeloma cylindrosporum</name>
    <dbReference type="NCBI Taxonomy" id="76867"/>
    <lineage>
        <taxon>Eukaryota</taxon>
        <taxon>Fungi</taxon>
        <taxon>Dikarya</taxon>
        <taxon>Basidiomycota</taxon>
        <taxon>Agaricomycotina</taxon>
        <taxon>Agaricomycetes</taxon>
        <taxon>Agaricomycetidae</taxon>
        <taxon>Agaricales</taxon>
        <taxon>Agaricineae</taxon>
        <taxon>Hymenogastraceae</taxon>
        <taxon>Hebeloma</taxon>
    </lineage>
</organism>
<evidence type="ECO:0000256" key="2">
    <source>
        <dbReference type="ARBA" id="ARBA00022980"/>
    </source>
</evidence>
<keyword evidence="5" id="KW-1133">Transmembrane helix</keyword>
<dbReference type="AlphaFoldDB" id="A0A0C3BHN9"/>
<evidence type="ECO:0000313" key="7">
    <source>
        <dbReference type="EMBL" id="KIM36235.1"/>
    </source>
</evidence>
<evidence type="ECO:0000259" key="6">
    <source>
        <dbReference type="Pfam" id="PF12051"/>
    </source>
</evidence>
<comment type="similarity">
    <text evidence="1">Belongs to the eukaryotic ribosomal protein P1/P2 family.</text>
</comment>
<keyword evidence="5" id="KW-0472">Membrane</keyword>
<dbReference type="GO" id="GO:0003735">
    <property type="term" value="F:structural constituent of ribosome"/>
    <property type="evidence" value="ECO:0007669"/>
    <property type="project" value="InterPro"/>
</dbReference>
<dbReference type="PANTHER" id="PTHR34814">
    <property type="entry name" value="NITROSOGUANIDINE RESISTANCE PROTEIN SNG1"/>
    <property type="match status" value="1"/>
</dbReference>
<dbReference type="InterPro" id="IPR053001">
    <property type="entry name" value="MNNG_permease-like"/>
</dbReference>
<dbReference type="STRING" id="686832.A0A0C3BHN9"/>
<proteinExistence type="inferred from homology"/>
<feature type="transmembrane region" description="Helical" evidence="5">
    <location>
        <begin position="340"/>
        <end position="361"/>
    </location>
</feature>
<evidence type="ECO:0000256" key="4">
    <source>
        <dbReference type="SAM" id="MobiDB-lite"/>
    </source>
</evidence>
<dbReference type="GO" id="GO:0005840">
    <property type="term" value="C:ribosome"/>
    <property type="evidence" value="ECO:0007669"/>
    <property type="project" value="UniProtKB-KW"/>
</dbReference>
<feature type="compositionally biased region" description="Basic and acidic residues" evidence="4">
    <location>
        <begin position="456"/>
        <end position="465"/>
    </location>
</feature>
<feature type="transmembrane region" description="Helical" evidence="5">
    <location>
        <begin position="38"/>
        <end position="61"/>
    </location>
</feature>
<keyword evidence="2" id="KW-0689">Ribosomal protein</keyword>
<dbReference type="Proteomes" id="UP000053424">
    <property type="component" value="Unassembled WGS sequence"/>
</dbReference>
<feature type="transmembrane region" description="Helical" evidence="5">
    <location>
        <begin position="230"/>
        <end position="252"/>
    </location>
</feature>
<dbReference type="HAMAP" id="MF_01478">
    <property type="entry name" value="Ribosomal_L12_arch"/>
    <property type="match status" value="1"/>
</dbReference>
<feature type="transmembrane region" description="Helical" evidence="5">
    <location>
        <begin position="309"/>
        <end position="328"/>
    </location>
</feature>
<keyword evidence="8" id="KW-1185">Reference proteome</keyword>
<dbReference type="GO" id="GO:0006414">
    <property type="term" value="P:translational elongation"/>
    <property type="evidence" value="ECO:0007669"/>
    <property type="project" value="InterPro"/>
</dbReference>
<dbReference type="InterPro" id="IPR027534">
    <property type="entry name" value="Ribosomal_P1/P2"/>
</dbReference>
<feature type="domain" description="DUF3533" evidence="6">
    <location>
        <begin position="43"/>
        <end position="354"/>
    </location>
</feature>
<sequence>MSSVSSASCERKEMGSTMRGFSDRSKEGAVARATYLKIFVGGCFMTVVLIFAVFSIFWGALWKIPAHNLPGWVVDFDGGLIGQSVVQALSAQPGASKVTWTVVPASQFPGGAHEVGAAVLEEHTWVAIVINPDSSSRLTASLTAPNATYNGADAITVFAVEGRNENAFRSLIRPSVQGIMDGISQATAIQVAQRASSLPTLISILTTSPQTIVSPVSYRFDNLAPFDMPIATAVTFVGLIYQLILSFFIVMIGTSAREAAGFGKTLPTRSLIILRLASCFGAYFVISLFYCLLSLAFQLDLTRKFGHGGFMIFWMLNYVNMLAVGLALEALLTLLTQKFIPFFMLTWIITNLSGLSTTSLAQRALYYSEREIEASDLAASYAALILADEGIEITADKIVALTNAANVELEPIWATLLEKALAGKNVKELLLNVGAGGGAPAAGSAAPAAGAAAAEAPKEEEKKEEEKEESDDDMGFGLFD</sequence>
<evidence type="ECO:0000256" key="1">
    <source>
        <dbReference type="ARBA" id="ARBA00005436"/>
    </source>
</evidence>
<name>A0A0C3BHN9_HEBCY</name>
<dbReference type="Pfam" id="PF00428">
    <property type="entry name" value="Ribosomal_60s"/>
    <property type="match status" value="1"/>
</dbReference>
<keyword evidence="5" id="KW-0812">Transmembrane</keyword>
<reference evidence="8" key="2">
    <citation type="submission" date="2015-01" db="EMBL/GenBank/DDBJ databases">
        <title>Evolutionary Origins and Diversification of the Mycorrhizal Mutualists.</title>
        <authorList>
            <consortium name="DOE Joint Genome Institute"/>
            <consortium name="Mycorrhizal Genomics Consortium"/>
            <person name="Kohler A."/>
            <person name="Kuo A."/>
            <person name="Nagy L.G."/>
            <person name="Floudas D."/>
            <person name="Copeland A."/>
            <person name="Barry K.W."/>
            <person name="Cichocki N."/>
            <person name="Veneault-Fourrey C."/>
            <person name="LaButti K."/>
            <person name="Lindquist E.A."/>
            <person name="Lipzen A."/>
            <person name="Lundell T."/>
            <person name="Morin E."/>
            <person name="Murat C."/>
            <person name="Riley R."/>
            <person name="Ohm R."/>
            <person name="Sun H."/>
            <person name="Tunlid A."/>
            <person name="Henrissat B."/>
            <person name="Grigoriev I.V."/>
            <person name="Hibbett D.S."/>
            <person name="Martin F."/>
        </authorList>
    </citation>
    <scope>NUCLEOTIDE SEQUENCE [LARGE SCALE GENOMIC DNA]</scope>
    <source>
        <strain evidence="8">h7</strain>
    </source>
</reference>
<dbReference type="HOGENOM" id="CLU_568647_0_0_1"/>
<evidence type="ECO:0000256" key="3">
    <source>
        <dbReference type="ARBA" id="ARBA00023274"/>
    </source>
</evidence>
<dbReference type="OrthoDB" id="2140105at2759"/>
<accession>A0A0C3BHN9</accession>